<evidence type="ECO:0000313" key="2">
    <source>
        <dbReference type="EMBL" id="EIC28450.1"/>
    </source>
</evidence>
<name>H8GP28_METAL</name>
<dbReference type="RefSeq" id="WP_005369489.1">
    <property type="nucleotide sequence ID" value="NZ_CM001475.1"/>
</dbReference>
<evidence type="ECO:0000259" key="1">
    <source>
        <dbReference type="Pfam" id="PF14280"/>
    </source>
</evidence>
<dbReference type="Pfam" id="PF14280">
    <property type="entry name" value="DUF4365"/>
    <property type="match status" value="1"/>
</dbReference>
<dbReference type="EMBL" id="CM001475">
    <property type="protein sequence ID" value="EIC28450.1"/>
    <property type="molecule type" value="Genomic_DNA"/>
</dbReference>
<organism evidence="2 3">
    <name type="scientific">Methylomicrobium album BG8</name>
    <dbReference type="NCBI Taxonomy" id="686340"/>
    <lineage>
        <taxon>Bacteria</taxon>
        <taxon>Pseudomonadati</taxon>
        <taxon>Pseudomonadota</taxon>
        <taxon>Gammaproteobacteria</taxon>
        <taxon>Methylococcales</taxon>
        <taxon>Methylococcaceae</taxon>
        <taxon>Methylomicrobium</taxon>
    </lineage>
</organism>
<protein>
    <recommendedName>
        <fullName evidence="1">DUF4365 domain-containing protein</fullName>
    </recommendedName>
</protein>
<dbReference type="AlphaFoldDB" id="H8GP28"/>
<gene>
    <name evidence="2" type="ORF">Metal_0605</name>
</gene>
<dbReference type="eggNOG" id="COG5474">
    <property type="taxonomic scope" value="Bacteria"/>
</dbReference>
<feature type="domain" description="DUF4365" evidence="1">
    <location>
        <begin position="9"/>
        <end position="141"/>
    </location>
</feature>
<proteinExistence type="predicted"/>
<accession>H8GP28</accession>
<sequence>MREQPRTDRLGSSKVEHFFSQQGWLYREQTMHDYGIDAQVEIVKNGKPTGDLIAIQIKSGTSYFSEKTDKSVIFRTDDNHIDYWFRHCLPVIIVLYNPEDDICYWQNISDNTISKTGKGWKIEVPIVKKLTNSSLSELCQITQPPPYIKNLNKLRLEKEWMQLIENGETIYIEFHSWLNKTMPRFEINIGCASRNDIESEAWPTLYGEMEEVISHLLPWADYEMDIDAYEEAMQDEWHDECYIGSDEDGEPIYSQPFDEWLEYPEDIVPISDNGETAEYRLILSLNDIGKAFLELDEYLFE</sequence>
<keyword evidence="3" id="KW-1185">Reference proteome</keyword>
<dbReference type="InterPro" id="IPR025375">
    <property type="entry name" value="DUF4365"/>
</dbReference>
<evidence type="ECO:0000313" key="3">
    <source>
        <dbReference type="Proteomes" id="UP000005090"/>
    </source>
</evidence>
<dbReference type="Proteomes" id="UP000005090">
    <property type="component" value="Chromosome"/>
</dbReference>
<dbReference type="STRING" id="686340.Metal_0605"/>
<dbReference type="HOGENOM" id="CLU_882486_0_0_6"/>
<reference evidence="2 3" key="1">
    <citation type="journal article" date="2013" name="Genome Announc.">
        <title>Genome Sequence of the Obligate Gammaproteobacterial Methanotroph Methylomicrobium album Strain BG8.</title>
        <authorList>
            <person name="Kits K.D."/>
            <person name="Kalyuzhnaya M.G."/>
            <person name="Klotz M.G."/>
            <person name="Jetten M.S."/>
            <person name="Op den Camp H.J."/>
            <person name="Vuilleumier S."/>
            <person name="Bringel F."/>
            <person name="Dispirito A.A."/>
            <person name="Murrell J.C."/>
            <person name="Bruce D."/>
            <person name="Cheng J.F."/>
            <person name="Copeland A."/>
            <person name="Goodwin L."/>
            <person name="Hauser L."/>
            <person name="Lajus A."/>
            <person name="Land M.L."/>
            <person name="Lapidus A."/>
            <person name="Lucas S."/>
            <person name="Medigue C."/>
            <person name="Pitluck S."/>
            <person name="Woyke T."/>
            <person name="Zeytun A."/>
            <person name="Stein L.Y."/>
        </authorList>
    </citation>
    <scope>NUCLEOTIDE SEQUENCE [LARGE SCALE GENOMIC DNA]</scope>
    <source>
        <strain evidence="2 3">BG8</strain>
    </source>
</reference>